<accession>A0A1I5CRA8</accession>
<evidence type="ECO:0000313" key="9">
    <source>
        <dbReference type="EMBL" id="SFN89529.1"/>
    </source>
</evidence>
<feature type="domain" description="Flavodoxin-like" evidence="8">
    <location>
        <begin position="3"/>
        <end position="172"/>
    </location>
</feature>
<evidence type="ECO:0000256" key="6">
    <source>
        <dbReference type="ARBA" id="ARBA00023244"/>
    </source>
</evidence>
<comment type="pathway">
    <text evidence="7">Porphyrin-containing compound metabolism; protoporphyrin-IX biosynthesis; protoporphyrin-IX from protoporphyrinogen-IX: step 1/1.</text>
</comment>
<comment type="subcellular location">
    <subcellularLocation>
        <location evidence="7">Cell membrane</location>
        <topology evidence="7">Peripheral membrane protein</topology>
    </subcellularLocation>
</comment>
<dbReference type="Gene3D" id="3.40.50.360">
    <property type="match status" value="1"/>
</dbReference>
<comment type="catalytic activity">
    <reaction evidence="7">
        <text>protoporphyrinogen IX + 3 a ubiquinone = protoporphyrin IX + 3 a ubiquinol</text>
        <dbReference type="Rhea" id="RHEA:63936"/>
        <dbReference type="Rhea" id="RHEA-COMP:9565"/>
        <dbReference type="Rhea" id="RHEA-COMP:9566"/>
        <dbReference type="ChEBI" id="CHEBI:16389"/>
        <dbReference type="ChEBI" id="CHEBI:17976"/>
        <dbReference type="ChEBI" id="CHEBI:57306"/>
        <dbReference type="ChEBI" id="CHEBI:57307"/>
    </reaction>
</comment>
<comment type="cofactor">
    <cofactor evidence="7">
        <name>FMN</name>
        <dbReference type="ChEBI" id="CHEBI:58210"/>
    </cofactor>
    <text evidence="7">Binds 1 FMN non-covalently per subunit.</text>
</comment>
<evidence type="ECO:0000259" key="8">
    <source>
        <dbReference type="PROSITE" id="PS50902"/>
    </source>
</evidence>
<dbReference type="InterPro" id="IPR008254">
    <property type="entry name" value="Flavodoxin/NO_synth"/>
</dbReference>
<keyword evidence="10" id="KW-1185">Reference proteome</keyword>
<evidence type="ECO:0000256" key="5">
    <source>
        <dbReference type="ARBA" id="ARBA00023136"/>
    </source>
</evidence>
<dbReference type="OrthoDB" id="9795729at2"/>
<evidence type="ECO:0000256" key="3">
    <source>
        <dbReference type="ARBA" id="ARBA00022741"/>
    </source>
</evidence>
<reference evidence="10" key="1">
    <citation type="submission" date="2016-10" db="EMBL/GenBank/DDBJ databases">
        <authorList>
            <person name="Varghese N."/>
            <person name="Submissions S."/>
        </authorList>
    </citation>
    <scope>NUCLEOTIDE SEQUENCE [LARGE SCALE GENOMIC DNA]</scope>
    <source>
        <strain evidence="10">DSM 16522</strain>
    </source>
</reference>
<evidence type="ECO:0000313" key="10">
    <source>
        <dbReference type="Proteomes" id="UP000199011"/>
    </source>
</evidence>
<dbReference type="GO" id="GO:0006782">
    <property type="term" value="P:protoporphyrinogen IX biosynthetic process"/>
    <property type="evidence" value="ECO:0007669"/>
    <property type="project" value="UniProtKB-UniRule"/>
</dbReference>
<dbReference type="GO" id="GO:0004729">
    <property type="term" value="F:oxygen-dependent protoporphyrinogen oxidase activity"/>
    <property type="evidence" value="ECO:0007669"/>
    <property type="project" value="InterPro"/>
</dbReference>
<comment type="catalytic activity">
    <reaction evidence="7">
        <text>protoporphyrinogen IX + 3 a menaquinone = protoporphyrin IX + 3 a menaquinol</text>
        <dbReference type="Rhea" id="RHEA:27409"/>
        <dbReference type="Rhea" id="RHEA-COMP:9537"/>
        <dbReference type="Rhea" id="RHEA-COMP:9539"/>
        <dbReference type="ChEBI" id="CHEBI:16374"/>
        <dbReference type="ChEBI" id="CHEBI:18151"/>
        <dbReference type="ChEBI" id="CHEBI:57306"/>
        <dbReference type="ChEBI" id="CHEBI:57307"/>
        <dbReference type="EC" id="1.3.5.3"/>
    </reaction>
</comment>
<dbReference type="InterPro" id="IPR044264">
    <property type="entry name" value="HemG"/>
</dbReference>
<keyword evidence="1 7" id="KW-0285">Flavoprotein</keyword>
<evidence type="ECO:0000256" key="7">
    <source>
        <dbReference type="HAMAP-Rule" id="MF_00853"/>
    </source>
</evidence>
<dbReference type="RefSeq" id="WP_092519897.1">
    <property type="nucleotide sequence ID" value="NZ_CAWRAH010000037.1"/>
</dbReference>
<keyword evidence="6 7" id="KW-0627">Porphyrin biosynthesis</keyword>
<dbReference type="UniPathway" id="UPA00251">
    <property type="reaction ID" value="UER00324"/>
</dbReference>
<evidence type="ECO:0000256" key="1">
    <source>
        <dbReference type="ARBA" id="ARBA00022630"/>
    </source>
</evidence>
<evidence type="ECO:0000256" key="2">
    <source>
        <dbReference type="ARBA" id="ARBA00022643"/>
    </source>
</evidence>
<dbReference type="InterPro" id="IPR026816">
    <property type="entry name" value="Flavodoxin_dom"/>
</dbReference>
<dbReference type="HAMAP" id="MF_00853">
    <property type="entry name" value="HemG"/>
    <property type="match status" value="1"/>
</dbReference>
<dbReference type="GO" id="GO:0070819">
    <property type="term" value="F:menaquinone-dependent protoporphyrinogen oxidase activity"/>
    <property type="evidence" value="ECO:0007669"/>
    <property type="project" value="UniProtKB-UniRule"/>
</dbReference>
<protein>
    <recommendedName>
        <fullName evidence="7">Protoporphyrinogen IX dehydrogenase [quinone]</fullName>
        <ecNumber evidence="7">1.3.5.3</ecNumber>
    </recommendedName>
    <alternativeName>
        <fullName evidence="7">Protoporphyrinogen IX dehydrogenase [menaquinone]</fullName>
    </alternativeName>
    <alternativeName>
        <fullName evidence="7">Protoporphyrinogen IX dehydrogenase [ubiquinone]</fullName>
    </alternativeName>
    <alternativeName>
        <fullName evidence="7">Protoporphyrinogen oxidase</fullName>
        <shortName evidence="7">PPO</shortName>
    </alternativeName>
</protein>
<dbReference type="PANTHER" id="PTHR38030">
    <property type="entry name" value="PROTOPORPHYRINOGEN IX DEHYDROGENASE [MENAQUINONE]"/>
    <property type="match status" value="1"/>
</dbReference>
<keyword evidence="4 7" id="KW-0560">Oxidoreductase</keyword>
<proteinExistence type="inferred from homology"/>
<name>A0A1I5CRA8_9GAMM</name>
<dbReference type="Pfam" id="PF12724">
    <property type="entry name" value="Flavodoxin_5"/>
    <property type="match status" value="1"/>
</dbReference>
<organism evidence="9 10">
    <name type="scientific">Xenorhabdus japonica</name>
    <dbReference type="NCBI Taxonomy" id="53341"/>
    <lineage>
        <taxon>Bacteria</taxon>
        <taxon>Pseudomonadati</taxon>
        <taxon>Pseudomonadota</taxon>
        <taxon>Gammaproteobacteria</taxon>
        <taxon>Enterobacterales</taxon>
        <taxon>Morganellaceae</taxon>
        <taxon>Xenorhabdus</taxon>
    </lineage>
</organism>
<dbReference type="InterPro" id="IPR029039">
    <property type="entry name" value="Flavoprotein-like_sf"/>
</dbReference>
<dbReference type="Proteomes" id="UP000199011">
    <property type="component" value="Unassembled WGS sequence"/>
</dbReference>
<keyword evidence="2 7" id="KW-0288">FMN</keyword>
<dbReference type="EMBL" id="FOVO01000029">
    <property type="protein sequence ID" value="SFN89529.1"/>
    <property type="molecule type" value="Genomic_DNA"/>
</dbReference>
<dbReference type="NCBIfam" id="NF008316">
    <property type="entry name" value="PRK11104.1"/>
    <property type="match status" value="1"/>
</dbReference>
<dbReference type="PANTHER" id="PTHR38030:SF2">
    <property type="entry name" value="PROTOPORPHYRINOGEN IX DEHYDROGENASE [QUINONE]"/>
    <property type="match status" value="1"/>
</dbReference>
<gene>
    <name evidence="7" type="primary">hemG</name>
    <name evidence="9" type="ORF">SAMN05421579_12938</name>
</gene>
<sequence length="182" mass="21398">MSYLLLYSTQDGQTKKIITRIAENLRRTGIECDLRDLSTVIQVNLMPYQKVMVGASIRYGHFNSALHNFVIRHQKQLNQMPTAFFGVNLTARKPEKRTPETNAYVRKFLINSPWQPDLCGVFAGALRYPRYRWLDRTMIQFIMRMTGGETDTTKEIEYTDWEQVDRFSEEFLQISCDKEPQE</sequence>
<evidence type="ECO:0000256" key="4">
    <source>
        <dbReference type="ARBA" id="ARBA00023002"/>
    </source>
</evidence>
<dbReference type="STRING" id="53341.SAMN05421579_12938"/>
<keyword evidence="5" id="KW-0472">Membrane</keyword>
<dbReference type="GO" id="GO:0010181">
    <property type="term" value="F:FMN binding"/>
    <property type="evidence" value="ECO:0007669"/>
    <property type="project" value="UniProtKB-UniRule"/>
</dbReference>
<comment type="similarity">
    <text evidence="7">Belongs to the HemG family.</text>
</comment>
<dbReference type="InterPro" id="IPR052200">
    <property type="entry name" value="Protoporphyrinogen_IX_DH"/>
</dbReference>
<dbReference type="SUPFAM" id="SSF52218">
    <property type="entry name" value="Flavoproteins"/>
    <property type="match status" value="1"/>
</dbReference>
<keyword evidence="3 7" id="KW-0547">Nucleotide-binding</keyword>
<comment type="catalytic activity">
    <reaction evidence="7">
        <text>protoporphyrinogen IX + 3 a quinone = protoporphyrin IX + 3 a quinol</text>
        <dbReference type="Rhea" id="RHEA:65032"/>
        <dbReference type="ChEBI" id="CHEBI:24646"/>
        <dbReference type="ChEBI" id="CHEBI:57306"/>
        <dbReference type="ChEBI" id="CHEBI:57307"/>
        <dbReference type="ChEBI" id="CHEBI:132124"/>
        <dbReference type="EC" id="1.3.5.3"/>
    </reaction>
</comment>
<dbReference type="EC" id="1.3.5.3" evidence="7"/>
<dbReference type="PROSITE" id="PS50902">
    <property type="entry name" value="FLAVODOXIN_LIKE"/>
    <property type="match status" value="1"/>
</dbReference>
<keyword evidence="7" id="KW-1003">Cell membrane</keyword>
<dbReference type="GO" id="GO:0005886">
    <property type="term" value="C:plasma membrane"/>
    <property type="evidence" value="ECO:0007669"/>
    <property type="project" value="UniProtKB-SubCell"/>
</dbReference>
<comment type="function">
    <text evidence="7">Catalyzes the 6-electron oxidation of protoporphyrinogen IX to form protoporphyrin IX; under anaerobic conditions uses menaquinone as an electron acceptor, under aerobic conditions uses ubiquinone as an electron acceptor.</text>
</comment>
<dbReference type="AlphaFoldDB" id="A0A1I5CRA8"/>